<feature type="compositionally biased region" description="Basic and acidic residues" evidence="1">
    <location>
        <begin position="128"/>
        <end position="141"/>
    </location>
</feature>
<dbReference type="Proteomes" id="UP000789396">
    <property type="component" value="Unassembled WGS sequence"/>
</dbReference>
<dbReference type="InterPro" id="IPR021109">
    <property type="entry name" value="Peptidase_aspartic_dom_sf"/>
</dbReference>
<evidence type="ECO:0000256" key="1">
    <source>
        <dbReference type="SAM" id="MobiDB-lite"/>
    </source>
</evidence>
<accession>A0A9N9GD45</accession>
<keyword evidence="3" id="KW-1185">Reference proteome</keyword>
<dbReference type="EMBL" id="CAJVPZ010008774">
    <property type="protein sequence ID" value="CAG8601785.1"/>
    <property type="molecule type" value="Genomic_DNA"/>
</dbReference>
<feature type="compositionally biased region" description="Low complexity" evidence="1">
    <location>
        <begin position="113"/>
        <end position="126"/>
    </location>
</feature>
<feature type="region of interest" description="Disordered" evidence="1">
    <location>
        <begin position="102"/>
        <end position="141"/>
    </location>
</feature>
<organism evidence="2 3">
    <name type="scientific">Racocetra fulgida</name>
    <dbReference type="NCBI Taxonomy" id="60492"/>
    <lineage>
        <taxon>Eukaryota</taxon>
        <taxon>Fungi</taxon>
        <taxon>Fungi incertae sedis</taxon>
        <taxon>Mucoromycota</taxon>
        <taxon>Glomeromycotina</taxon>
        <taxon>Glomeromycetes</taxon>
        <taxon>Diversisporales</taxon>
        <taxon>Gigasporaceae</taxon>
        <taxon>Racocetra</taxon>
    </lineage>
</organism>
<evidence type="ECO:0000313" key="3">
    <source>
        <dbReference type="Proteomes" id="UP000789396"/>
    </source>
</evidence>
<dbReference type="AlphaFoldDB" id="A0A9N9GD45"/>
<feature type="compositionally biased region" description="Polar residues" evidence="1">
    <location>
        <begin position="102"/>
        <end position="112"/>
    </location>
</feature>
<comment type="caution">
    <text evidence="2">The sequence shown here is derived from an EMBL/GenBank/DDBJ whole genome shotgun (WGS) entry which is preliminary data.</text>
</comment>
<evidence type="ECO:0000313" key="2">
    <source>
        <dbReference type="EMBL" id="CAG8601785.1"/>
    </source>
</evidence>
<name>A0A9N9GD45_9GLOM</name>
<dbReference type="OrthoDB" id="2465434at2759"/>
<protein>
    <submittedName>
        <fullName evidence="2">4982_t:CDS:1</fullName>
    </submittedName>
</protein>
<gene>
    <name evidence="2" type="ORF">RFULGI_LOCUS6634</name>
</gene>
<dbReference type="Gene3D" id="2.40.70.10">
    <property type="entry name" value="Acid Proteases"/>
    <property type="match status" value="1"/>
</dbReference>
<sequence length="231" mass="26704">MSKPFADKLNKFIEKLSNLYFSDINGIINNIPLQLSDTIISIDMEVNNAQGYAIIAGINWLNKVQGIIDLKRGQFKFTWNNKSYILPITYWEKPQYNNSEPIPLKNSSEFNDSNNQTSSTETNSSEISEDKYESSDNEQKESKGFLVIGNSDEKPILEINNTQVKYQNESFNNYNFYSEQTSDPRVIKCYCNQPQKAYSKCIQVREAIKSTLRKILKNFYQNGIYTLSPLY</sequence>
<proteinExistence type="predicted"/>
<reference evidence="2" key="1">
    <citation type="submission" date="2021-06" db="EMBL/GenBank/DDBJ databases">
        <authorList>
            <person name="Kallberg Y."/>
            <person name="Tangrot J."/>
            <person name="Rosling A."/>
        </authorList>
    </citation>
    <scope>NUCLEOTIDE SEQUENCE</scope>
    <source>
        <strain evidence="2">IN212</strain>
    </source>
</reference>